<dbReference type="GeneID" id="80518291"/>
<reference evidence="1" key="2">
    <citation type="journal article" date="2018" name="Nat. Commun.">
        <title>Tailed giant Tupanvirus possesses the most complete translational apparatus of the known virosphere.</title>
        <authorList>
            <person name="Abrahao J."/>
            <person name="Silva L."/>
            <person name="Silva L.S."/>
            <person name="Khalil J.Y.B."/>
            <person name="Rodrigues R."/>
            <person name="Arantes T."/>
            <person name="Assis F."/>
            <person name="Boratto P."/>
            <person name="Andrade M."/>
            <person name="Kroon E.G."/>
            <person name="Ribeiro B."/>
            <person name="Bergier I."/>
            <person name="Seligmann H."/>
            <person name="Ghigo E."/>
            <person name="Colson P."/>
            <person name="Levasseur A."/>
            <person name="Kroemer G."/>
            <person name="Raoult D."/>
            <person name="La Scola B."/>
        </authorList>
    </citation>
    <scope>NUCLEOTIDE SEQUENCE [LARGE SCALE GENOMIC DNA]</scope>
    <source>
        <strain evidence="1">Soda lake</strain>
    </source>
</reference>
<dbReference type="KEGG" id="vg:80518291"/>
<accession>A0A6N1NJ39</accession>
<protein>
    <submittedName>
        <fullName evidence="1">Putative orfan</fullName>
    </submittedName>
</protein>
<organism evidence="1">
    <name type="scientific">Tupanvirus soda lake</name>
    <dbReference type="NCBI Taxonomy" id="2126985"/>
    <lineage>
        <taxon>Viruses</taxon>
        <taxon>Varidnaviria</taxon>
        <taxon>Bamfordvirae</taxon>
        <taxon>Nucleocytoviricota</taxon>
        <taxon>Megaviricetes</taxon>
        <taxon>Imitervirales</taxon>
        <taxon>Mimiviridae</taxon>
        <taxon>Megamimivirinae</taxon>
        <taxon>Tupanvirus</taxon>
        <taxon>Tupanvirus salinum</taxon>
    </lineage>
</organism>
<dbReference type="EMBL" id="KY523104">
    <property type="protein sequence ID" value="QKU34875.1"/>
    <property type="molecule type" value="Genomic_DNA"/>
</dbReference>
<sequence length="92" mass="11185">MFDEIEIFKSEINTPDLAIVYIYCKEYNINFNRDILKKLRDGYILFDKEFLYQHIADIDYIYEKINIGMIKSIKKKQPKHEIPDISKKIEYD</sequence>
<reference evidence="1" key="1">
    <citation type="submission" date="2017-01" db="EMBL/GenBank/DDBJ databases">
        <authorList>
            <person name="Assis F.L."/>
            <person name="Abrahao J.S."/>
            <person name="Silva L."/>
            <person name="Khalil J.B."/>
            <person name="Rodrigues R."/>
            <person name="Silva L.S."/>
            <person name="Arantes T."/>
            <person name="Boratto P."/>
            <person name="Andrade M."/>
            <person name="Kroon E.G."/>
            <person name="Ribeiro B."/>
            <person name="Bergier I."/>
            <person name="Seligmann H."/>
            <person name="Ghigo E."/>
            <person name="Colson P."/>
            <person name="Levasseur A."/>
            <person name="Raoult D."/>
            <person name="Scola B.L."/>
        </authorList>
    </citation>
    <scope>NUCLEOTIDE SEQUENCE</scope>
    <source>
        <strain evidence="1">Soda lake</strain>
    </source>
</reference>
<name>A0A6N1NJ39_9VIRU</name>
<dbReference type="RefSeq" id="YP_010781527.1">
    <property type="nucleotide sequence ID" value="NC_075039.1"/>
</dbReference>
<evidence type="ECO:0000313" key="1">
    <source>
        <dbReference type="EMBL" id="QKU34875.1"/>
    </source>
</evidence>
<proteinExistence type="predicted"/>